<dbReference type="EMBL" id="QXFT01004836">
    <property type="protein sequence ID" value="KAE9275585.1"/>
    <property type="molecule type" value="Genomic_DNA"/>
</dbReference>
<accession>A0A6A3HGT6</accession>
<sequence>MPKDWFAENPYPGLRLSEDVKHQLGDLVNGILEGYFQKYEEFVSIGNRRVDEQHWKHLKSKDDLHVYEDRGRRESEQNMKPPCSSMSSQLAPTKSDMPEMLRVGTVLGCLDDLMFGVVNPTLDAMHVRASYVHDVDAAAILCPIVEPSKEEPFRSLIIKWLKLDNPFESTNLIKTRDLVYIEATGILHFANGDRVGYHLKHSIEFPQTKPQLNVIRAKLSYCGFYRQIHANVIDVFGTSTMVPGGNVRRFISVRAATETLLSTSNLVFCAQMKKMSWILEQQRSVGFQRERKKSCVMCNKTTTSGFMGMLSKRRCNLCYGSVCYSCKINWRISFVALGGKLVQRKIAFCATCISKTSICDAQQIARDQAAGNSVGKAFSTGSHSRTAESSEFSIDSHSDPAEVSEESVYEQ</sequence>
<dbReference type="Proteomes" id="UP000429607">
    <property type="component" value="Unassembled WGS sequence"/>
</dbReference>
<dbReference type="EMBL" id="QXFV01004736">
    <property type="protein sequence ID" value="KAE8968065.1"/>
    <property type="molecule type" value="Genomic_DNA"/>
</dbReference>
<feature type="region of interest" description="Disordered" evidence="1">
    <location>
        <begin position="374"/>
        <end position="411"/>
    </location>
</feature>
<evidence type="ECO:0000313" key="4">
    <source>
        <dbReference type="Proteomes" id="UP000429607"/>
    </source>
</evidence>
<dbReference type="Proteomes" id="UP000434957">
    <property type="component" value="Unassembled WGS sequence"/>
</dbReference>
<keyword evidence="5" id="KW-1185">Reference proteome</keyword>
<dbReference type="InterPro" id="IPR052727">
    <property type="entry name" value="Rab4/Rab5_effector"/>
</dbReference>
<evidence type="ECO:0008006" key="6">
    <source>
        <dbReference type="Google" id="ProtNLM"/>
    </source>
</evidence>
<evidence type="ECO:0000313" key="2">
    <source>
        <dbReference type="EMBL" id="KAE8968065.1"/>
    </source>
</evidence>
<protein>
    <recommendedName>
        <fullName evidence="6">FYVE-type domain-containing protein</fullName>
    </recommendedName>
</protein>
<evidence type="ECO:0000256" key="1">
    <source>
        <dbReference type="SAM" id="MobiDB-lite"/>
    </source>
</evidence>
<evidence type="ECO:0000313" key="5">
    <source>
        <dbReference type="Proteomes" id="UP000434957"/>
    </source>
</evidence>
<dbReference type="Gene3D" id="3.30.530.20">
    <property type="match status" value="1"/>
</dbReference>
<proteinExistence type="predicted"/>
<organism evidence="2 4">
    <name type="scientific">Phytophthora rubi</name>
    <dbReference type="NCBI Taxonomy" id="129364"/>
    <lineage>
        <taxon>Eukaryota</taxon>
        <taxon>Sar</taxon>
        <taxon>Stramenopiles</taxon>
        <taxon>Oomycota</taxon>
        <taxon>Peronosporomycetes</taxon>
        <taxon>Peronosporales</taxon>
        <taxon>Peronosporaceae</taxon>
        <taxon>Phytophthora</taxon>
    </lineage>
</organism>
<feature type="compositionally biased region" description="Polar residues" evidence="1">
    <location>
        <begin position="379"/>
        <end position="393"/>
    </location>
</feature>
<comment type="caution">
    <text evidence="2">The sequence shown here is derived from an EMBL/GenBank/DDBJ whole genome shotgun (WGS) entry which is preliminary data.</text>
</comment>
<dbReference type="PANTHER" id="PTHR13510">
    <property type="entry name" value="FYVE-FINGER-CONTAINING RAB5 EFFECTOR PROTEIN RABENOSYN-5-RELATED"/>
    <property type="match status" value="1"/>
</dbReference>
<dbReference type="PANTHER" id="PTHR13510:SF44">
    <property type="entry name" value="RABENOSYN-5"/>
    <property type="match status" value="1"/>
</dbReference>
<feature type="compositionally biased region" description="Acidic residues" evidence="1">
    <location>
        <begin position="402"/>
        <end position="411"/>
    </location>
</feature>
<gene>
    <name evidence="2" type="ORF">PR001_g27904</name>
    <name evidence="3" type="ORF">PR003_g29294</name>
</gene>
<dbReference type="InterPro" id="IPR023393">
    <property type="entry name" value="START-like_dom_sf"/>
</dbReference>
<reference evidence="2 4" key="1">
    <citation type="submission" date="2018-09" db="EMBL/GenBank/DDBJ databases">
        <title>Genomic investigation of the strawberry pathogen Phytophthora fragariae indicates pathogenicity is determined by transcriptional variation in three key races.</title>
        <authorList>
            <person name="Adams T.M."/>
            <person name="Armitage A.D."/>
            <person name="Sobczyk M.K."/>
            <person name="Bates H.J."/>
            <person name="Dunwell J.M."/>
            <person name="Nellist C.F."/>
            <person name="Harrison R.J."/>
        </authorList>
    </citation>
    <scope>NUCLEOTIDE SEQUENCE [LARGE SCALE GENOMIC DNA]</scope>
    <source>
        <strain evidence="2 4">SCRP249</strain>
        <strain evidence="3 5">SCRP333</strain>
    </source>
</reference>
<dbReference type="AlphaFoldDB" id="A0A6A3HGT6"/>
<name>A0A6A3HGT6_9STRA</name>
<feature type="compositionally biased region" description="Basic and acidic residues" evidence="1">
    <location>
        <begin position="66"/>
        <end position="77"/>
    </location>
</feature>
<evidence type="ECO:0000313" key="3">
    <source>
        <dbReference type="EMBL" id="KAE9275585.1"/>
    </source>
</evidence>
<feature type="region of interest" description="Disordered" evidence="1">
    <location>
        <begin position="66"/>
        <end position="92"/>
    </location>
</feature>